<feature type="transmembrane region" description="Helical" evidence="12">
    <location>
        <begin position="178"/>
        <end position="199"/>
    </location>
</feature>
<dbReference type="GO" id="GO:0140359">
    <property type="term" value="F:ABC-type transporter activity"/>
    <property type="evidence" value="ECO:0007669"/>
    <property type="project" value="InterPro"/>
</dbReference>
<keyword evidence="8" id="KW-0067">ATP-binding</keyword>
<keyword evidence="4" id="KW-0926">Vacuole</keyword>
<protein>
    <recommendedName>
        <fullName evidence="17">ATP-binding cassette, subfamily C</fullName>
    </recommendedName>
</protein>
<dbReference type="Proteomes" id="UP000780801">
    <property type="component" value="Unassembled WGS sequence"/>
</dbReference>
<proteinExistence type="inferred from homology"/>
<dbReference type="SUPFAM" id="SSF90123">
    <property type="entry name" value="ABC transporter transmembrane region"/>
    <property type="match status" value="2"/>
</dbReference>
<keyword evidence="10 12" id="KW-0472">Membrane</keyword>
<feature type="transmembrane region" description="Helical" evidence="12">
    <location>
        <begin position="384"/>
        <end position="405"/>
    </location>
</feature>
<dbReference type="InterPro" id="IPR003593">
    <property type="entry name" value="AAA+_ATPase"/>
</dbReference>
<dbReference type="GO" id="GO:0016887">
    <property type="term" value="F:ATP hydrolysis activity"/>
    <property type="evidence" value="ECO:0007669"/>
    <property type="project" value="InterPro"/>
</dbReference>
<dbReference type="Pfam" id="PF00664">
    <property type="entry name" value="ABC_membrane"/>
    <property type="match status" value="2"/>
</dbReference>
<dbReference type="FunFam" id="1.20.1560.10:FF:000010">
    <property type="entry name" value="Multidrug resistance-associated ABC transporter"/>
    <property type="match status" value="1"/>
</dbReference>
<dbReference type="GO" id="GO:0005524">
    <property type="term" value="F:ATP binding"/>
    <property type="evidence" value="ECO:0007669"/>
    <property type="project" value="UniProtKB-KW"/>
</dbReference>
<feature type="transmembrane region" description="Helical" evidence="12">
    <location>
        <begin position="122"/>
        <end position="143"/>
    </location>
</feature>
<evidence type="ECO:0000256" key="10">
    <source>
        <dbReference type="ARBA" id="ARBA00023136"/>
    </source>
</evidence>
<dbReference type="CDD" id="cd18606">
    <property type="entry name" value="ABC_6TM_YOR1_D2_like"/>
    <property type="match status" value="1"/>
</dbReference>
<dbReference type="GO" id="GO:0000329">
    <property type="term" value="C:fungal-type vacuole membrane"/>
    <property type="evidence" value="ECO:0007669"/>
    <property type="project" value="UniProtKB-ARBA"/>
</dbReference>
<evidence type="ECO:0000256" key="3">
    <source>
        <dbReference type="ARBA" id="ARBA00022448"/>
    </source>
</evidence>
<dbReference type="FunFam" id="1.20.1560.10:FF:000020">
    <property type="entry name" value="ABC metal ion transporter"/>
    <property type="match status" value="1"/>
</dbReference>
<dbReference type="OrthoDB" id="6500128at2759"/>
<dbReference type="InterPro" id="IPR011527">
    <property type="entry name" value="ABC1_TM_dom"/>
</dbReference>
<feature type="transmembrane region" description="Helical" evidence="12">
    <location>
        <begin position="903"/>
        <end position="928"/>
    </location>
</feature>
<dbReference type="PROSITE" id="PS50929">
    <property type="entry name" value="ABC_TM1F"/>
    <property type="match status" value="2"/>
</dbReference>
<evidence type="ECO:0000259" key="14">
    <source>
        <dbReference type="PROSITE" id="PS50929"/>
    </source>
</evidence>
<evidence type="ECO:0000256" key="12">
    <source>
        <dbReference type="SAM" id="Phobius"/>
    </source>
</evidence>
<feature type="region of interest" description="Disordered" evidence="11">
    <location>
        <begin position="820"/>
        <end position="843"/>
    </location>
</feature>
<name>A0A9P6FTS0_9FUNG</name>
<keyword evidence="6" id="KW-0677">Repeat</keyword>
<dbReference type="CDD" id="cd03244">
    <property type="entry name" value="ABCC_MRP_domain2"/>
    <property type="match status" value="1"/>
</dbReference>
<dbReference type="InterPro" id="IPR027417">
    <property type="entry name" value="P-loop_NTPase"/>
</dbReference>
<dbReference type="InterPro" id="IPR050173">
    <property type="entry name" value="ABC_transporter_C-like"/>
</dbReference>
<comment type="subcellular location">
    <subcellularLocation>
        <location evidence="1">Vacuole membrane</location>
        <topology evidence="1">Multi-pass membrane protein</topology>
    </subcellularLocation>
</comment>
<dbReference type="CDD" id="cd03250">
    <property type="entry name" value="ABCC_MRP_domain1"/>
    <property type="match status" value="1"/>
</dbReference>
<evidence type="ECO:0000256" key="5">
    <source>
        <dbReference type="ARBA" id="ARBA00022692"/>
    </source>
</evidence>
<dbReference type="InterPro" id="IPR017871">
    <property type="entry name" value="ABC_transporter-like_CS"/>
</dbReference>
<dbReference type="FunFam" id="3.40.50.300:FF:000074">
    <property type="entry name" value="Multidrug resistance-associated protein 5 isoform 1"/>
    <property type="match status" value="1"/>
</dbReference>
<accession>A0A9P6FTS0</accession>
<evidence type="ECO:0000259" key="13">
    <source>
        <dbReference type="PROSITE" id="PS50893"/>
    </source>
</evidence>
<evidence type="ECO:0000256" key="9">
    <source>
        <dbReference type="ARBA" id="ARBA00022989"/>
    </source>
</evidence>
<feature type="domain" description="ABC transmembrane type-1" evidence="14">
    <location>
        <begin position="870"/>
        <end position="1145"/>
    </location>
</feature>
<dbReference type="PROSITE" id="PS00211">
    <property type="entry name" value="ABC_TRANSPORTER_1"/>
    <property type="match status" value="2"/>
</dbReference>
<evidence type="ECO:0000313" key="15">
    <source>
        <dbReference type="EMBL" id="KAF9581339.1"/>
    </source>
</evidence>
<feature type="region of interest" description="Disordered" evidence="11">
    <location>
        <begin position="530"/>
        <end position="571"/>
    </location>
</feature>
<feature type="transmembrane region" description="Helical" evidence="12">
    <location>
        <begin position="863"/>
        <end position="883"/>
    </location>
</feature>
<feature type="transmembrane region" description="Helical" evidence="12">
    <location>
        <begin position="990"/>
        <end position="1018"/>
    </location>
</feature>
<evidence type="ECO:0000256" key="1">
    <source>
        <dbReference type="ARBA" id="ARBA00004128"/>
    </source>
</evidence>
<feature type="domain" description="ABC transporter" evidence="13">
    <location>
        <begin position="1185"/>
        <end position="1417"/>
    </location>
</feature>
<dbReference type="PANTHER" id="PTHR24223">
    <property type="entry name" value="ATP-BINDING CASSETTE SUB-FAMILY C"/>
    <property type="match status" value="1"/>
</dbReference>
<keyword evidence="16" id="KW-1185">Reference proteome</keyword>
<gene>
    <name evidence="15" type="ORF">BGW38_001686</name>
</gene>
<evidence type="ECO:0000256" key="8">
    <source>
        <dbReference type="ARBA" id="ARBA00022840"/>
    </source>
</evidence>
<dbReference type="FunFam" id="3.40.50.300:FF:000997">
    <property type="entry name" value="Multidrug resistance-associated protein 1"/>
    <property type="match status" value="1"/>
</dbReference>
<comment type="caution">
    <text evidence="15">The sequence shown here is derived from an EMBL/GenBank/DDBJ whole genome shotgun (WGS) entry which is preliminary data.</text>
</comment>
<reference evidence="15" key="1">
    <citation type="journal article" date="2020" name="Fungal Divers.">
        <title>Resolving the Mortierellaceae phylogeny through synthesis of multi-gene phylogenetics and phylogenomics.</title>
        <authorList>
            <person name="Vandepol N."/>
            <person name="Liber J."/>
            <person name="Desiro A."/>
            <person name="Na H."/>
            <person name="Kennedy M."/>
            <person name="Barry K."/>
            <person name="Grigoriev I.V."/>
            <person name="Miller A.N."/>
            <person name="O'Donnell K."/>
            <person name="Stajich J.E."/>
            <person name="Bonito G."/>
        </authorList>
    </citation>
    <scope>NUCLEOTIDE SEQUENCE</scope>
    <source>
        <strain evidence="15">KOD1015</strain>
    </source>
</reference>
<feature type="domain" description="ABC transporter" evidence="13">
    <location>
        <begin position="569"/>
        <end position="779"/>
    </location>
</feature>
<evidence type="ECO:0000256" key="4">
    <source>
        <dbReference type="ARBA" id="ARBA00022554"/>
    </source>
</evidence>
<dbReference type="PANTHER" id="PTHR24223:SF456">
    <property type="entry name" value="MULTIDRUG RESISTANCE-ASSOCIATED PROTEIN LETHAL(2)03659"/>
    <property type="match status" value="1"/>
</dbReference>
<feature type="region of interest" description="Disordered" evidence="11">
    <location>
        <begin position="1"/>
        <end position="20"/>
    </location>
</feature>
<feature type="transmembrane region" description="Helical" evidence="12">
    <location>
        <begin position="254"/>
        <end position="278"/>
    </location>
</feature>
<sequence>MKLFGSKEIPPIPEPGSDPGICPEFTSSFLSKLTFTWVQPIMSVGSKRPLETEDLWLLTERRRAAYVATRFRSFWTQQVEKSIASEKEFKDIEANGIPSDSIKKTRSGLFSKKAKKPYRPRLWRAINSTFFGPIWIGAVLKFFGDMLQIFQPLVTKAIISFVTDSAKAYAAGTQAPPLWHGILMAIALYLMGVGSTLCFHQYWQLSTGVGVGIRTSLITTIYRKGLVLSAKAKQDFSTGKITNLMSTDTTRLDILAGFFHVLWSAPLSVVIILILLVVNLGPTAFVGFAFLVLFGPIQAKIVKMLSTLRGKSTVITDARVKLTQEVLQGIRVIKFYGWEEAFLKKLDDLRSKELHYVRWLLISRSGIAAVNLTVPVLAATLTFVVYSAVGNELTPAIVFSSLSLFNIMRMPLIMFPQVVSATVDAVVSIRRIEDVLLAEELESLPPVNDSAEYALEVKNANFQWDAILKTLTVDDLRKKEREEQRKEIKRLAKSRGITLIEAQKLHRDSKENHLSEQSSETMSIQEKVAAKLADRDPTPDTDSILSSPSTRDDDNDTEAGQSKQLDSVNQSQELLQTEDKSAFSLKKISFQIPRGQLVAVVGAVGSGKSSLLNALVGEMRKASGSLTAWIQNATVKDNILFGLPLDEARYQQVLRDCALERDMQILPDGDQTEIGERGINLSGGQKQRVNIARAVYFDADIVLLDDPLSAVDAHVGKYLFKHCILGALQGKTRVLVTHQLHVLPQVDYIICLKDGEIAERGTFQDLMNSNGEFSELMRTHGGIEDNDNEIEDEVQSTQSGTATVTTISDPEKAAVAAAEGGKEVVSQDKKGTGSKPKGLMSQEERSMGSVDGKIYMGYVRAAGGVYLIPLLLLLLTLAQVTKIGTDLWLSWWTANSFSKSQGFYMGLYAAWGISQGIFQMISGFYFSFAGAQAAKTLHQQALKNIFRAPTSFFDTTPLGRIINRFSKDVDACDNLLSESYRMFTGTASMVISTFILIAVIFPYFLAPLVPMLVFYYYAAIYYRSSSRELKRLDSILRSSLYAHFAETLSGLATIRAYREQDRFIIRNEHFMDQENRPYFMSYSIQRWLGVRLETIANTLVLCTSLLGVCARFSISPSTIGLVLSYSMSITGVFNWCIRQYAEVENNMNAVERLHHYSEELAIEADSIVPDNRPGAEWPSKGAISIRNLEMRYRPELPSVIHDLSLDIQGGEKIGVVGRTGAGKSSIMMALFRLVEPSKGTMVIDGVDITKIGLNDLRTKLAIIPQDPVLFSGTIRSNLDPFQVRSDKELWDVLERSDLKTYVSGCDDGLDSQVSEYGENLSVGQRQLLCLARAMLTQARVIIMDEATASVDVATDVMLQRAIRVDFAQSTVLTIAHRLNTVIDYSRVLVLDHGEIKEFDTPANLLKNSDSIFSAMVDETGPTNAALLRSLASAAAASGGKAVVPVEAIVAPTTATLPYHVSAGAGDKMEVLVEGDKMEVLLSDDKDEVVNEKEGTASSTGRGGDKHEL</sequence>
<dbReference type="Gene3D" id="1.20.1560.10">
    <property type="entry name" value="ABC transporter type 1, transmembrane domain"/>
    <property type="match status" value="2"/>
</dbReference>
<feature type="transmembrane region" description="Helical" evidence="12">
    <location>
        <begin position="359"/>
        <end position="378"/>
    </location>
</feature>
<evidence type="ECO:0000256" key="2">
    <source>
        <dbReference type="ARBA" id="ARBA00009726"/>
    </source>
</evidence>
<dbReference type="PROSITE" id="PS50893">
    <property type="entry name" value="ABC_TRANSPORTER_2"/>
    <property type="match status" value="2"/>
</dbReference>
<evidence type="ECO:0008006" key="17">
    <source>
        <dbReference type="Google" id="ProtNLM"/>
    </source>
</evidence>
<evidence type="ECO:0000256" key="6">
    <source>
        <dbReference type="ARBA" id="ARBA00022737"/>
    </source>
</evidence>
<keyword evidence="7" id="KW-0547">Nucleotide-binding</keyword>
<evidence type="ECO:0000256" key="11">
    <source>
        <dbReference type="SAM" id="MobiDB-lite"/>
    </source>
</evidence>
<dbReference type="CDD" id="cd18597">
    <property type="entry name" value="ABC_6TM_YOR1_D1_like"/>
    <property type="match status" value="1"/>
</dbReference>
<organism evidence="15 16">
    <name type="scientific">Lunasporangiospora selenospora</name>
    <dbReference type="NCBI Taxonomy" id="979761"/>
    <lineage>
        <taxon>Eukaryota</taxon>
        <taxon>Fungi</taxon>
        <taxon>Fungi incertae sedis</taxon>
        <taxon>Mucoromycota</taxon>
        <taxon>Mortierellomycotina</taxon>
        <taxon>Mortierellomycetes</taxon>
        <taxon>Mortierellales</taxon>
        <taxon>Mortierellaceae</taxon>
        <taxon>Lunasporangiospora</taxon>
    </lineage>
</organism>
<feature type="compositionally biased region" description="Basic and acidic residues" evidence="11">
    <location>
        <begin position="820"/>
        <end position="831"/>
    </location>
</feature>
<feature type="region of interest" description="Disordered" evidence="11">
    <location>
        <begin position="1482"/>
        <end position="1508"/>
    </location>
</feature>
<evidence type="ECO:0000313" key="16">
    <source>
        <dbReference type="Proteomes" id="UP000780801"/>
    </source>
</evidence>
<keyword evidence="5 12" id="KW-0812">Transmembrane</keyword>
<feature type="compositionally biased region" description="Polar residues" evidence="11">
    <location>
        <begin position="558"/>
        <end position="571"/>
    </location>
</feature>
<dbReference type="SMART" id="SM00382">
    <property type="entry name" value="AAA"/>
    <property type="match status" value="2"/>
</dbReference>
<feature type="transmembrane region" description="Helical" evidence="12">
    <location>
        <begin position="284"/>
        <end position="302"/>
    </location>
</feature>
<dbReference type="Gene3D" id="3.40.50.300">
    <property type="entry name" value="P-loop containing nucleotide triphosphate hydrolases"/>
    <property type="match status" value="2"/>
</dbReference>
<dbReference type="EMBL" id="JAABOA010001546">
    <property type="protein sequence ID" value="KAF9581339.1"/>
    <property type="molecule type" value="Genomic_DNA"/>
</dbReference>
<dbReference type="InterPro" id="IPR003439">
    <property type="entry name" value="ABC_transporter-like_ATP-bd"/>
</dbReference>
<feature type="domain" description="ABC transmembrane type-1" evidence="14">
    <location>
        <begin position="135"/>
        <end position="424"/>
    </location>
</feature>
<dbReference type="InterPro" id="IPR036640">
    <property type="entry name" value="ABC1_TM_sf"/>
</dbReference>
<keyword evidence="9 12" id="KW-1133">Transmembrane helix</keyword>
<keyword evidence="3" id="KW-0813">Transport</keyword>
<dbReference type="Pfam" id="PF00005">
    <property type="entry name" value="ABC_tran"/>
    <property type="match status" value="2"/>
</dbReference>
<evidence type="ECO:0000256" key="7">
    <source>
        <dbReference type="ARBA" id="ARBA00022741"/>
    </source>
</evidence>
<feature type="compositionally biased region" description="Polar residues" evidence="11">
    <location>
        <begin position="540"/>
        <end position="549"/>
    </location>
</feature>
<comment type="similarity">
    <text evidence="2">Belongs to the ABC transporter superfamily. ABCC family. Conjugate transporter (TC 3.A.1.208) subfamily.</text>
</comment>
<dbReference type="SUPFAM" id="SSF52540">
    <property type="entry name" value="P-loop containing nucleoside triphosphate hydrolases"/>
    <property type="match status" value="2"/>
</dbReference>